<accession>A0AAX2UI07</accession>
<dbReference type="KEGG" id="chv:CHELV3228_0840"/>
<dbReference type="RefSeq" id="WP_082199686.1">
    <property type="nucleotide sequence ID" value="NZ_CP020478.1"/>
</dbReference>
<name>A0AAX2UI07_9BACT</name>
<dbReference type="Proteomes" id="UP000306813">
    <property type="component" value="Unassembled WGS sequence"/>
</dbReference>
<gene>
    <name evidence="2" type="ORF">FDW42_07280</name>
    <name evidence="3" type="ORF">FVD16_09510</name>
</gene>
<evidence type="ECO:0000313" key="2">
    <source>
        <dbReference type="EMBL" id="TNB56484.1"/>
    </source>
</evidence>
<dbReference type="Proteomes" id="UP000321317">
    <property type="component" value="Unassembled WGS sequence"/>
</dbReference>
<evidence type="ECO:0000313" key="3">
    <source>
        <dbReference type="EMBL" id="TXK54250.1"/>
    </source>
</evidence>
<feature type="chain" id="PRO_5043791410" evidence="1">
    <location>
        <begin position="18"/>
        <end position="67"/>
    </location>
</feature>
<keyword evidence="1" id="KW-0732">Signal</keyword>
<sequence>MKKIVFSLVCLGAFAFANGFSGNEVEDRSTGYLGCQAYPPGHYKACQTPNQHIYQQAACQAFGLCHW</sequence>
<dbReference type="EMBL" id="VDBS01000054">
    <property type="protein sequence ID" value="TNB56484.1"/>
    <property type="molecule type" value="Genomic_DNA"/>
</dbReference>
<evidence type="ECO:0000313" key="5">
    <source>
        <dbReference type="Proteomes" id="UP000321317"/>
    </source>
</evidence>
<dbReference type="EMBL" id="VRMA01000077">
    <property type="protein sequence ID" value="TXK54250.1"/>
    <property type="molecule type" value="Genomic_DNA"/>
</dbReference>
<organism evidence="2 4">
    <name type="scientific">Campylobacter helveticus</name>
    <dbReference type="NCBI Taxonomy" id="28898"/>
    <lineage>
        <taxon>Bacteria</taxon>
        <taxon>Pseudomonadati</taxon>
        <taxon>Campylobacterota</taxon>
        <taxon>Epsilonproteobacteria</taxon>
        <taxon>Campylobacterales</taxon>
        <taxon>Campylobacteraceae</taxon>
        <taxon>Campylobacter</taxon>
    </lineage>
</organism>
<feature type="signal peptide" evidence="1">
    <location>
        <begin position="1"/>
        <end position="17"/>
    </location>
</feature>
<comment type="caution">
    <text evidence="2">The sequence shown here is derived from an EMBL/GenBank/DDBJ whole genome shotgun (WGS) entry which is preliminary data.</text>
</comment>
<evidence type="ECO:0000256" key="1">
    <source>
        <dbReference type="SAM" id="SignalP"/>
    </source>
</evidence>
<proteinExistence type="predicted"/>
<keyword evidence="5" id="KW-1185">Reference proteome</keyword>
<protein>
    <submittedName>
        <fullName evidence="2">Uncharacterized protein</fullName>
    </submittedName>
</protein>
<reference evidence="2 4" key="1">
    <citation type="submission" date="2019-05" db="EMBL/GenBank/DDBJ databases">
        <title>Draft genomes of eight strains of Campylobacter helveticus isolated from cats and a dog in New Zealand.</title>
        <authorList>
            <person name="Bojanic K."/>
            <person name="Midwinter A.C."/>
            <person name="Biggs P.J."/>
            <person name="Acke E."/>
            <person name="Cornelius A.J."/>
            <person name="Marshall J.C."/>
        </authorList>
    </citation>
    <scope>NUCLEOTIDE SEQUENCE [LARGE SCALE GENOMIC DNA]</scope>
    <source>
        <strain evidence="2 4">ACP123b</strain>
    </source>
</reference>
<reference evidence="3 5" key="2">
    <citation type="submission" date="2019-08" db="EMBL/GenBank/DDBJ databases">
        <title>Rapid identification of Enteric Bacteria from Whole Genome Sequences (WGS) using Average Nucleotide Identity (ANI).</title>
        <authorList>
            <person name="Lane C."/>
        </authorList>
    </citation>
    <scope>NUCLEOTIDE SEQUENCE [LARGE SCALE GENOMIC DNA]</scope>
    <source>
        <strain evidence="3 5">D4984</strain>
    </source>
</reference>
<dbReference type="GeneID" id="52036745"/>
<evidence type="ECO:0000313" key="4">
    <source>
        <dbReference type="Proteomes" id="UP000306813"/>
    </source>
</evidence>
<dbReference type="AlphaFoldDB" id="A0AAX2UI07"/>